<gene>
    <name evidence="2" type="ORF">Q31b_11100</name>
</gene>
<dbReference type="SFLD" id="SFLDS00029">
    <property type="entry name" value="Radical_SAM"/>
    <property type="match status" value="1"/>
</dbReference>
<protein>
    <submittedName>
        <fullName evidence="2">Radical SAM superfamily protein</fullName>
    </submittedName>
</protein>
<dbReference type="PANTHER" id="PTHR42731">
    <property type="entry name" value="SLL1084 PROTEIN"/>
    <property type="match status" value="1"/>
</dbReference>
<dbReference type="PROSITE" id="PS51918">
    <property type="entry name" value="RADICAL_SAM"/>
    <property type="match status" value="1"/>
</dbReference>
<reference evidence="2 3" key="1">
    <citation type="submission" date="2019-02" db="EMBL/GenBank/DDBJ databases">
        <title>Deep-cultivation of Planctomycetes and their phenomic and genomic characterization uncovers novel biology.</title>
        <authorList>
            <person name="Wiegand S."/>
            <person name="Jogler M."/>
            <person name="Boedeker C."/>
            <person name="Pinto D."/>
            <person name="Vollmers J."/>
            <person name="Rivas-Marin E."/>
            <person name="Kohn T."/>
            <person name="Peeters S.H."/>
            <person name="Heuer A."/>
            <person name="Rast P."/>
            <person name="Oberbeckmann S."/>
            <person name="Bunk B."/>
            <person name="Jeske O."/>
            <person name="Meyerdierks A."/>
            <person name="Storesund J.E."/>
            <person name="Kallscheuer N."/>
            <person name="Luecker S."/>
            <person name="Lage O.M."/>
            <person name="Pohl T."/>
            <person name="Merkel B.J."/>
            <person name="Hornburger P."/>
            <person name="Mueller R.-W."/>
            <person name="Bruemmer F."/>
            <person name="Labrenz M."/>
            <person name="Spormann A.M."/>
            <person name="Op Den Camp H."/>
            <person name="Overmann J."/>
            <person name="Amann R."/>
            <person name="Jetten M.S.M."/>
            <person name="Mascher T."/>
            <person name="Medema M.H."/>
            <person name="Devos D.P."/>
            <person name="Kaster A.-K."/>
            <person name="Ovreas L."/>
            <person name="Rohde M."/>
            <person name="Galperin M.Y."/>
            <person name="Jogler C."/>
        </authorList>
    </citation>
    <scope>NUCLEOTIDE SEQUENCE [LARGE SCALE GENOMIC DNA]</scope>
    <source>
        <strain evidence="2 3">Q31b</strain>
    </source>
</reference>
<dbReference type="InterPro" id="IPR006638">
    <property type="entry name" value="Elp3/MiaA/NifB-like_rSAM"/>
</dbReference>
<dbReference type="GO" id="GO:0051536">
    <property type="term" value="F:iron-sulfur cluster binding"/>
    <property type="evidence" value="ECO:0007669"/>
    <property type="project" value="InterPro"/>
</dbReference>
<evidence type="ECO:0000313" key="3">
    <source>
        <dbReference type="Proteomes" id="UP000315471"/>
    </source>
</evidence>
<dbReference type="SFLD" id="SFLDG01082">
    <property type="entry name" value="B12-binding_domain_containing"/>
    <property type="match status" value="1"/>
</dbReference>
<dbReference type="Gene3D" id="3.80.30.20">
    <property type="entry name" value="tm_1862 like domain"/>
    <property type="match status" value="1"/>
</dbReference>
<dbReference type="InterPro" id="IPR023862">
    <property type="entry name" value="CHP03960_rSAM"/>
</dbReference>
<dbReference type="AlphaFoldDB" id="A0A5C6EBX9"/>
<comment type="caution">
    <text evidence="2">The sequence shown here is derived from an EMBL/GenBank/DDBJ whole genome shotgun (WGS) entry which is preliminary data.</text>
</comment>
<proteinExistence type="predicted"/>
<evidence type="ECO:0000259" key="1">
    <source>
        <dbReference type="PROSITE" id="PS51918"/>
    </source>
</evidence>
<dbReference type="Pfam" id="PF19864">
    <property type="entry name" value="Radical_SAM_N2"/>
    <property type="match status" value="1"/>
</dbReference>
<dbReference type="EMBL" id="SJPY01000001">
    <property type="protein sequence ID" value="TWU45934.1"/>
    <property type="molecule type" value="Genomic_DNA"/>
</dbReference>
<keyword evidence="3" id="KW-1185">Reference proteome</keyword>
<dbReference type="GO" id="GO:0003824">
    <property type="term" value="F:catalytic activity"/>
    <property type="evidence" value="ECO:0007669"/>
    <property type="project" value="InterPro"/>
</dbReference>
<feature type="domain" description="Radical SAM core" evidence="1">
    <location>
        <begin position="308"/>
        <end position="548"/>
    </location>
</feature>
<dbReference type="Proteomes" id="UP000315471">
    <property type="component" value="Unassembled WGS sequence"/>
</dbReference>
<dbReference type="InterPro" id="IPR045784">
    <property type="entry name" value="Radical_SAM_N2"/>
</dbReference>
<dbReference type="SUPFAM" id="SSF102114">
    <property type="entry name" value="Radical SAM enzymes"/>
    <property type="match status" value="1"/>
</dbReference>
<dbReference type="NCBIfam" id="TIGR03960">
    <property type="entry name" value="rSAM_fuse_unch"/>
    <property type="match status" value="1"/>
</dbReference>
<name>A0A5C6EBX9_9BACT</name>
<evidence type="ECO:0000313" key="2">
    <source>
        <dbReference type="EMBL" id="TWU45934.1"/>
    </source>
</evidence>
<dbReference type="PANTHER" id="PTHR42731:SF1">
    <property type="entry name" value="RADICAL SAM DOMAIN PROTEIN"/>
    <property type="match status" value="1"/>
</dbReference>
<sequence length="646" mass="73951">MGVKTKELSTKRKAWRFFAVFYSSLFFYSSEVYETMIHQTRRRLLESRVWPHVQTPAQYVGGERNIVVKDHRSVRGKICLGFPDAYTIGMSHHGLQVLYSLINRRDDMCAERVFMPWPDMEALLREHEIPLYSLETFTALSDFDVVGLSLQYEISSPNVLTMIDLGGIPLVATERTMADPLVLAGGPCCQNPEPMADYFDVMITGDGEPSLPIVCDLWLQQRDRYRRDDGTFADGDEGKSQRSEALAEIAKELPYAYVPRFYEPQYADNRVTALVRTRDDVPETIAPSVINDLDGIPIPTSPIVPYIECVHDRIAVEIMRGCPHLCRFCQSTVIKRPLRIREVETIVQGAMESYRNTGFNEISILSLSSSDYPHFEPLVIRLHEVFKPLNVNISVPSLRVNDQLRTLPQLIGTDRRSSLTLAPEVARDDMRAQIRKKIKNSDLIEGCRAAFENNFDSVKLYFMCGLPGERPVDLDGIVDLAEDIARVGKEVKGRYPRVTASVSNFVPKAHTPYQWNGMQRREYFRWAHKYLRSRCRIRSVTVKCHDIETSLLEGVLSRGDRRTGQAIRLAWERGARMDGWTEYLDPSRWWQALEDAGIDVERQVHDDYEVMSKLPWDHVNVKFGRDYLVKEKGRSTVQLAAMADAV</sequence>
<accession>A0A5C6EBX9</accession>
<dbReference type="Pfam" id="PF04055">
    <property type="entry name" value="Radical_SAM"/>
    <property type="match status" value="1"/>
</dbReference>
<dbReference type="SMART" id="SM00729">
    <property type="entry name" value="Elp3"/>
    <property type="match status" value="1"/>
</dbReference>
<dbReference type="InterPro" id="IPR023404">
    <property type="entry name" value="rSAM_horseshoe"/>
</dbReference>
<dbReference type="InterPro" id="IPR007197">
    <property type="entry name" value="rSAM"/>
</dbReference>
<organism evidence="2 3">
    <name type="scientific">Novipirellula aureliae</name>
    <dbReference type="NCBI Taxonomy" id="2527966"/>
    <lineage>
        <taxon>Bacteria</taxon>
        <taxon>Pseudomonadati</taxon>
        <taxon>Planctomycetota</taxon>
        <taxon>Planctomycetia</taxon>
        <taxon>Pirellulales</taxon>
        <taxon>Pirellulaceae</taxon>
        <taxon>Novipirellula</taxon>
    </lineage>
</organism>
<dbReference type="InterPro" id="IPR058240">
    <property type="entry name" value="rSAM_sf"/>
</dbReference>